<feature type="transmembrane region" description="Helical" evidence="1">
    <location>
        <begin position="7"/>
        <end position="27"/>
    </location>
</feature>
<feature type="transmembrane region" description="Helical" evidence="1">
    <location>
        <begin position="230"/>
        <end position="249"/>
    </location>
</feature>
<feature type="transmembrane region" description="Helical" evidence="1">
    <location>
        <begin position="78"/>
        <end position="98"/>
    </location>
</feature>
<feature type="transmembrane region" description="Helical" evidence="1">
    <location>
        <begin position="160"/>
        <end position="178"/>
    </location>
</feature>
<dbReference type="RefSeq" id="WP_089343344.1">
    <property type="nucleotide sequence ID" value="NZ_CP067129.1"/>
</dbReference>
<gene>
    <name evidence="2" type="ORF">SAMN05444959_10330</name>
</gene>
<dbReference type="GO" id="GO:0019645">
    <property type="term" value="P:anaerobic electron transport chain"/>
    <property type="evidence" value="ECO:0007669"/>
    <property type="project" value="InterPro"/>
</dbReference>
<feature type="transmembrane region" description="Helical" evidence="1">
    <location>
        <begin position="255"/>
        <end position="274"/>
    </location>
</feature>
<keyword evidence="1" id="KW-0472">Membrane</keyword>
<dbReference type="OrthoDB" id="5520897at2"/>
<evidence type="ECO:0000313" key="2">
    <source>
        <dbReference type="EMBL" id="SNT72533.1"/>
    </source>
</evidence>
<keyword evidence="1" id="KW-1133">Transmembrane helix</keyword>
<feature type="transmembrane region" description="Helical" evidence="1">
    <location>
        <begin position="33"/>
        <end position="57"/>
    </location>
</feature>
<reference evidence="2 3" key="1">
    <citation type="submission" date="2017-07" db="EMBL/GenBank/DDBJ databases">
        <authorList>
            <person name="Sun Z.S."/>
            <person name="Albrecht U."/>
            <person name="Echele G."/>
            <person name="Lee C.C."/>
        </authorList>
    </citation>
    <scope>NUCLEOTIDE SEQUENCE [LARGE SCALE GENOMIC DNA]</scope>
    <source>
        <strain evidence="2 3">DSM 14827</strain>
    </source>
</reference>
<dbReference type="EMBL" id="FZQB01000003">
    <property type="protein sequence ID" value="SNT72533.1"/>
    <property type="molecule type" value="Genomic_DNA"/>
</dbReference>
<dbReference type="AlphaFoldDB" id="A0A239PR59"/>
<feature type="transmembrane region" description="Helical" evidence="1">
    <location>
        <begin position="136"/>
        <end position="154"/>
    </location>
</feature>
<dbReference type="Proteomes" id="UP000198307">
    <property type="component" value="Unassembled WGS sequence"/>
</dbReference>
<accession>A0A239PR59</accession>
<sequence>MHPAPSIIIFTVLSGAGFGYLALLAGAHGTGHIAFFQFALGFALAVTGLVASSFHLGNPQRALRAFSQWRSSWLSREAWASLAALLCMAVVGAYAVFFGQPLPFLALLGSALALLTVLATSMIYAQLKTVPRWNSALTPLYFLTTALAGGAILVGWTRLAVVALLVLGGIQIWAWAAGDRRFSARGHSMATATGLGGSGSIRLFEKPHSGQNYLLKEFAYDVGRRHAAKLRVISIILMCLLPAVLLVFLPASLPVIILAFALHLTGAIVSRWLFFAEAEHVVQLYYGRN</sequence>
<dbReference type="GO" id="GO:0009390">
    <property type="term" value="C:dimethyl sulfoxide reductase complex"/>
    <property type="evidence" value="ECO:0007669"/>
    <property type="project" value="TreeGrafter"/>
</dbReference>
<protein>
    <submittedName>
        <fullName evidence="2">DMSO reductase anchor subunit</fullName>
    </submittedName>
</protein>
<name>A0A239PR59_9RHOB</name>
<proteinExistence type="predicted"/>
<dbReference type="GO" id="GO:0009389">
    <property type="term" value="F:dimethyl sulfoxide reductase activity"/>
    <property type="evidence" value="ECO:0007669"/>
    <property type="project" value="TreeGrafter"/>
</dbReference>
<evidence type="ECO:0000256" key="1">
    <source>
        <dbReference type="SAM" id="Phobius"/>
    </source>
</evidence>
<feature type="transmembrane region" description="Helical" evidence="1">
    <location>
        <begin position="104"/>
        <end position="124"/>
    </location>
</feature>
<dbReference type="PANTHER" id="PTHR38095">
    <property type="entry name" value="ANAEROBIC DIMETHYL SULFOXIDE REDUCTASE CHAIN YNFH"/>
    <property type="match status" value="1"/>
</dbReference>
<keyword evidence="1" id="KW-0812">Transmembrane</keyword>
<dbReference type="Pfam" id="PF04976">
    <property type="entry name" value="DmsC"/>
    <property type="match status" value="1"/>
</dbReference>
<dbReference type="GO" id="GO:0005886">
    <property type="term" value="C:plasma membrane"/>
    <property type="evidence" value="ECO:0007669"/>
    <property type="project" value="TreeGrafter"/>
</dbReference>
<evidence type="ECO:0000313" key="3">
    <source>
        <dbReference type="Proteomes" id="UP000198307"/>
    </source>
</evidence>
<organism evidence="2 3">
    <name type="scientific">Paracoccus seriniphilus</name>
    <dbReference type="NCBI Taxonomy" id="184748"/>
    <lineage>
        <taxon>Bacteria</taxon>
        <taxon>Pseudomonadati</taxon>
        <taxon>Pseudomonadota</taxon>
        <taxon>Alphaproteobacteria</taxon>
        <taxon>Rhodobacterales</taxon>
        <taxon>Paracoccaceae</taxon>
        <taxon>Paracoccus</taxon>
    </lineage>
</organism>
<dbReference type="InterPro" id="IPR007059">
    <property type="entry name" value="DmsC"/>
</dbReference>
<keyword evidence="3" id="KW-1185">Reference proteome</keyword>
<dbReference type="PANTHER" id="PTHR38095:SF1">
    <property type="entry name" value="ANAEROBIC DIMETHYL SULFOXIDE REDUCTASE CHAIN YNFH"/>
    <property type="match status" value="1"/>
</dbReference>